<protein>
    <submittedName>
        <fullName evidence="2">Uncharacterized protein</fullName>
    </submittedName>
</protein>
<feature type="signal peptide" evidence="1">
    <location>
        <begin position="1"/>
        <end position="18"/>
    </location>
</feature>
<dbReference type="eggNOG" id="ENOG5032V7G">
    <property type="taxonomic scope" value="Bacteria"/>
</dbReference>
<dbReference type="RefSeq" id="WP_007094368.1">
    <property type="nucleotide sequence ID" value="NZ_CP142125.1"/>
</dbReference>
<organism evidence="2 3">
    <name type="scientific">Kordia algicida OT-1</name>
    <dbReference type="NCBI Taxonomy" id="391587"/>
    <lineage>
        <taxon>Bacteria</taxon>
        <taxon>Pseudomonadati</taxon>
        <taxon>Bacteroidota</taxon>
        <taxon>Flavobacteriia</taxon>
        <taxon>Flavobacteriales</taxon>
        <taxon>Flavobacteriaceae</taxon>
        <taxon>Kordia</taxon>
    </lineage>
</organism>
<keyword evidence="3" id="KW-1185">Reference proteome</keyword>
<dbReference type="OrthoDB" id="1438245at2"/>
<dbReference type="EMBL" id="ABIB01000012">
    <property type="protein sequence ID" value="EDP94945.1"/>
    <property type="molecule type" value="Genomic_DNA"/>
</dbReference>
<evidence type="ECO:0000256" key="1">
    <source>
        <dbReference type="SAM" id="SignalP"/>
    </source>
</evidence>
<evidence type="ECO:0000313" key="2">
    <source>
        <dbReference type="EMBL" id="EDP94945.1"/>
    </source>
</evidence>
<dbReference type="STRING" id="391587.KAOT1_09029"/>
<proteinExistence type="predicted"/>
<dbReference type="AlphaFoldDB" id="A9E7Y3"/>
<dbReference type="Proteomes" id="UP000002945">
    <property type="component" value="Unassembled WGS sequence"/>
</dbReference>
<comment type="caution">
    <text evidence="2">The sequence shown here is derived from an EMBL/GenBank/DDBJ whole genome shotgun (WGS) entry which is preliminary data.</text>
</comment>
<dbReference type="HOGENOM" id="CLU_1018807_0_0_10"/>
<name>A9E7Y3_9FLAO</name>
<evidence type="ECO:0000313" key="3">
    <source>
        <dbReference type="Proteomes" id="UP000002945"/>
    </source>
</evidence>
<reference evidence="2 3" key="1">
    <citation type="journal article" date="2011" name="J. Bacteriol.">
        <title>Genome sequence of the algicidal bacterium Kordia algicida OT-1.</title>
        <authorList>
            <person name="Lee H.S."/>
            <person name="Kang S.G."/>
            <person name="Kwon K.K."/>
            <person name="Lee J.H."/>
            <person name="Kim S.J."/>
        </authorList>
    </citation>
    <scope>NUCLEOTIDE SEQUENCE [LARGE SCALE GENOMIC DNA]</scope>
    <source>
        <strain evidence="2 3">OT-1</strain>
    </source>
</reference>
<sequence>MRLLFIFLLTISSNFVFATSPQLPDLLKIGNDTIYIYTLPLEGLSQEKFDKLSHTISKFEKGLHIGTNLWRGFQAVWEFKNNQLYLTDIKDAKHSKKILQTVFPHFKNGVVKATWFSSFLVIPKDKMLRWDGVAETTYLKEEILHFRKGNLKKRKLLDNHIEVENGISRINQKSIPKILFEQVKKLDWETLSKDYCDDKYIITIGKKGKVTKVKIASFSESKWDIFWDNFSNRKCNRLIRKNLRELQFDIIKWHGKPIKETYELDLFYDDDEKKLKGYFIN</sequence>
<accession>A9E7Y3</accession>
<keyword evidence="1" id="KW-0732">Signal</keyword>
<feature type="chain" id="PRO_5002735162" evidence="1">
    <location>
        <begin position="19"/>
        <end position="281"/>
    </location>
</feature>
<gene>
    <name evidence="2" type="ORF">KAOT1_09029</name>
</gene>